<evidence type="ECO:0000313" key="1">
    <source>
        <dbReference type="EMBL" id="GIX99634.1"/>
    </source>
</evidence>
<keyword evidence="2" id="KW-1185">Reference proteome</keyword>
<evidence type="ECO:0000313" key="2">
    <source>
        <dbReference type="Proteomes" id="UP001054945"/>
    </source>
</evidence>
<gene>
    <name evidence="1" type="ORF">CEXT_240971</name>
</gene>
<protein>
    <submittedName>
        <fullName evidence="1">Uncharacterized protein</fullName>
    </submittedName>
</protein>
<organism evidence="1 2">
    <name type="scientific">Caerostris extrusa</name>
    <name type="common">Bark spider</name>
    <name type="synonym">Caerostris bankana</name>
    <dbReference type="NCBI Taxonomy" id="172846"/>
    <lineage>
        <taxon>Eukaryota</taxon>
        <taxon>Metazoa</taxon>
        <taxon>Ecdysozoa</taxon>
        <taxon>Arthropoda</taxon>
        <taxon>Chelicerata</taxon>
        <taxon>Arachnida</taxon>
        <taxon>Araneae</taxon>
        <taxon>Araneomorphae</taxon>
        <taxon>Entelegynae</taxon>
        <taxon>Araneoidea</taxon>
        <taxon>Araneidae</taxon>
        <taxon>Caerostris</taxon>
    </lineage>
</organism>
<sequence>MVHISYPDIAAVVGEELRGGDPLMMKRVMYGFNLMVISPHLPQRTSPLPQSNRLTPPEPAGVNMYAIYIHFESRDKPLNSRPAASTLRLVTLITLLGREIRESNRLAPQKPVGLIMCTIYIHFESRDKPLNSRPAASTLQLIITSFAAVNTVWRRITWWYFSNDEKSYIWIQFNGEFSSYNSPLPQSNLLTSQEPAGVSMYTICIHFEFRDKPLNSRPAASTLCLITLITLLGREVRGFKCNFPSTEETFKSMALSFNGLEPVKRVENADP</sequence>
<dbReference type="EMBL" id="BPLR01005073">
    <property type="protein sequence ID" value="GIX99634.1"/>
    <property type="molecule type" value="Genomic_DNA"/>
</dbReference>
<reference evidence="1 2" key="1">
    <citation type="submission" date="2021-06" db="EMBL/GenBank/DDBJ databases">
        <title>Caerostris extrusa draft genome.</title>
        <authorList>
            <person name="Kono N."/>
            <person name="Arakawa K."/>
        </authorList>
    </citation>
    <scope>NUCLEOTIDE SEQUENCE [LARGE SCALE GENOMIC DNA]</scope>
</reference>
<dbReference type="AlphaFoldDB" id="A0AAV4PSG1"/>
<comment type="caution">
    <text evidence="1">The sequence shown here is derived from an EMBL/GenBank/DDBJ whole genome shotgun (WGS) entry which is preliminary data.</text>
</comment>
<name>A0AAV4PSG1_CAEEX</name>
<dbReference type="Proteomes" id="UP001054945">
    <property type="component" value="Unassembled WGS sequence"/>
</dbReference>
<accession>A0AAV4PSG1</accession>
<proteinExistence type="predicted"/>